<dbReference type="InterPro" id="IPR028082">
    <property type="entry name" value="Peripla_BP_I"/>
</dbReference>
<dbReference type="Gene3D" id="1.10.260.40">
    <property type="entry name" value="lambda repressor-like DNA-binding domains"/>
    <property type="match status" value="1"/>
</dbReference>
<dbReference type="CDD" id="cd01392">
    <property type="entry name" value="HTH_LacI"/>
    <property type="match status" value="1"/>
</dbReference>
<proteinExistence type="predicted"/>
<dbReference type="CDD" id="cd19975">
    <property type="entry name" value="PBP1_CcpA-like"/>
    <property type="match status" value="1"/>
</dbReference>
<dbReference type="PROSITE" id="PS50932">
    <property type="entry name" value="HTH_LACI_2"/>
    <property type="match status" value="1"/>
</dbReference>
<dbReference type="Gene3D" id="3.40.50.2300">
    <property type="match status" value="2"/>
</dbReference>
<dbReference type="InterPro" id="IPR046335">
    <property type="entry name" value="LacI/GalR-like_sensor"/>
</dbReference>
<dbReference type="PANTHER" id="PTHR30146">
    <property type="entry name" value="LACI-RELATED TRANSCRIPTIONAL REPRESSOR"/>
    <property type="match status" value="1"/>
</dbReference>
<keyword evidence="3" id="KW-0804">Transcription</keyword>
<reference evidence="5 6" key="1">
    <citation type="submission" date="2014-12" db="EMBL/GenBank/DDBJ databases">
        <title>Draft genome sequence of Paenibacillus kamchatkensis strain B-2647.</title>
        <authorList>
            <person name="Karlyshev A.V."/>
            <person name="Kudryashova E.B."/>
        </authorList>
    </citation>
    <scope>NUCLEOTIDE SEQUENCE [LARGE SCALE GENOMIC DNA]</scope>
    <source>
        <strain evidence="5 6">VKM B-2647</strain>
    </source>
</reference>
<dbReference type="SUPFAM" id="SSF47413">
    <property type="entry name" value="lambda repressor-like DNA-binding domains"/>
    <property type="match status" value="1"/>
</dbReference>
<evidence type="ECO:0000259" key="4">
    <source>
        <dbReference type="PROSITE" id="PS50932"/>
    </source>
</evidence>
<keyword evidence="6" id="KW-1185">Reference proteome</keyword>
<sequence length="348" mass="38753">MEGNNLAKIQDVAKLAGVSTATVSRVLNNPESVKNETSRRVMSAIKSLDYTPNRVAKSLSSKAQDITVGVIFPDIATFYFAELYKGMSREARENNINILLHELEEGANAREETLMNALHFLKKSNVSGILLSSRYIPKEYDQAIKRLGIPLVMVLSSHEAGSIPAFKIDDKRAAFDSVAYLVSRGHQRIGIISAITNNHNSGELRHQGFLQGIQYYNLPLSPEQIVYGKMRYDDGYKAMTELLSNHHKTKITAVFAATDEMAIGAIRCVIDSGLKVPEDISIIGYDNLSISDMTIPKLTTISQPFYEIGKESMKHMIEIIKEPDKGQKSGNHFLAYQLVERESVKELT</sequence>
<organism evidence="5 6">
    <name type="scientific">Gordoniibacillus kamchatkensis</name>
    <dbReference type="NCBI Taxonomy" id="1590651"/>
    <lineage>
        <taxon>Bacteria</taxon>
        <taxon>Bacillati</taxon>
        <taxon>Bacillota</taxon>
        <taxon>Bacilli</taxon>
        <taxon>Bacillales</taxon>
        <taxon>Paenibacillaceae</taxon>
        <taxon>Gordoniibacillus</taxon>
    </lineage>
</organism>
<name>A0ABR5APP7_9BACL</name>
<gene>
    <name evidence="5" type="ORF">SD70_01045</name>
</gene>
<accession>A0ABR5APP7</accession>
<evidence type="ECO:0000256" key="3">
    <source>
        <dbReference type="ARBA" id="ARBA00023163"/>
    </source>
</evidence>
<dbReference type="EMBL" id="JXAK01000001">
    <property type="protein sequence ID" value="KIL42505.1"/>
    <property type="molecule type" value="Genomic_DNA"/>
</dbReference>
<dbReference type="Pfam" id="PF13377">
    <property type="entry name" value="Peripla_BP_3"/>
    <property type="match status" value="1"/>
</dbReference>
<protein>
    <recommendedName>
        <fullName evidence="4">HTH lacI-type domain-containing protein</fullName>
    </recommendedName>
</protein>
<dbReference type="PRINTS" id="PR00036">
    <property type="entry name" value="HTHLACI"/>
</dbReference>
<dbReference type="InterPro" id="IPR010982">
    <property type="entry name" value="Lambda_DNA-bd_dom_sf"/>
</dbReference>
<evidence type="ECO:0000313" key="6">
    <source>
        <dbReference type="Proteomes" id="UP000031967"/>
    </source>
</evidence>
<keyword evidence="1" id="KW-0805">Transcription regulation</keyword>
<comment type="caution">
    <text evidence="5">The sequence shown here is derived from an EMBL/GenBank/DDBJ whole genome shotgun (WGS) entry which is preliminary data.</text>
</comment>
<keyword evidence="2" id="KW-0238">DNA-binding</keyword>
<dbReference type="Pfam" id="PF00356">
    <property type="entry name" value="LacI"/>
    <property type="match status" value="1"/>
</dbReference>
<dbReference type="SMART" id="SM00354">
    <property type="entry name" value="HTH_LACI"/>
    <property type="match status" value="1"/>
</dbReference>
<evidence type="ECO:0000256" key="2">
    <source>
        <dbReference type="ARBA" id="ARBA00023125"/>
    </source>
</evidence>
<evidence type="ECO:0000256" key="1">
    <source>
        <dbReference type="ARBA" id="ARBA00023015"/>
    </source>
</evidence>
<dbReference type="PROSITE" id="PS00356">
    <property type="entry name" value="HTH_LACI_1"/>
    <property type="match status" value="1"/>
</dbReference>
<evidence type="ECO:0000313" key="5">
    <source>
        <dbReference type="EMBL" id="KIL42505.1"/>
    </source>
</evidence>
<dbReference type="InterPro" id="IPR000843">
    <property type="entry name" value="HTH_LacI"/>
</dbReference>
<feature type="domain" description="HTH lacI-type" evidence="4">
    <location>
        <begin position="7"/>
        <end position="61"/>
    </location>
</feature>
<dbReference type="SUPFAM" id="SSF53822">
    <property type="entry name" value="Periplasmic binding protein-like I"/>
    <property type="match status" value="1"/>
</dbReference>
<dbReference type="PANTHER" id="PTHR30146:SF109">
    <property type="entry name" value="HTH-TYPE TRANSCRIPTIONAL REGULATOR GALS"/>
    <property type="match status" value="1"/>
</dbReference>
<dbReference type="Proteomes" id="UP000031967">
    <property type="component" value="Unassembled WGS sequence"/>
</dbReference>